<evidence type="ECO:0000313" key="2">
    <source>
        <dbReference type="Proteomes" id="UP000480178"/>
    </source>
</evidence>
<dbReference type="EMBL" id="CP048222">
    <property type="protein sequence ID" value="QHT65581.1"/>
    <property type="molecule type" value="Genomic_DNA"/>
</dbReference>
<keyword evidence="2" id="KW-1185">Reference proteome</keyword>
<evidence type="ECO:0000313" key="1">
    <source>
        <dbReference type="EMBL" id="QHT65581.1"/>
    </source>
</evidence>
<dbReference type="SUPFAM" id="SSF69118">
    <property type="entry name" value="AhpD-like"/>
    <property type="match status" value="1"/>
</dbReference>
<evidence type="ECO:0008006" key="3">
    <source>
        <dbReference type="Google" id="ProtNLM"/>
    </source>
</evidence>
<dbReference type="RefSeq" id="WP_162441663.1">
    <property type="nucleotide sequence ID" value="NZ_CP048222.1"/>
</dbReference>
<reference evidence="1 2" key="1">
    <citation type="submission" date="2020-01" db="EMBL/GenBank/DDBJ databases">
        <authorList>
            <person name="Kim M.K."/>
        </authorList>
    </citation>
    <scope>NUCLEOTIDE SEQUENCE [LARGE SCALE GENOMIC DNA]</scope>
    <source>
        <strain evidence="1 2">172606-1</strain>
    </source>
</reference>
<dbReference type="InterPro" id="IPR029032">
    <property type="entry name" value="AhpD-like"/>
</dbReference>
<gene>
    <name evidence="1" type="ORF">GXP67_02335</name>
</gene>
<dbReference type="KEGG" id="rhoz:GXP67_02335"/>
<dbReference type="AlphaFoldDB" id="A0A6C0GC96"/>
<name>A0A6C0GC96_9BACT</name>
<organism evidence="1 2">
    <name type="scientific">Rhodocytophaga rosea</name>
    <dbReference type="NCBI Taxonomy" id="2704465"/>
    <lineage>
        <taxon>Bacteria</taxon>
        <taxon>Pseudomonadati</taxon>
        <taxon>Bacteroidota</taxon>
        <taxon>Cytophagia</taxon>
        <taxon>Cytophagales</taxon>
        <taxon>Rhodocytophagaceae</taxon>
        <taxon>Rhodocytophaga</taxon>
    </lineage>
</organism>
<accession>A0A6C0GC96</accession>
<protein>
    <recommendedName>
        <fullName evidence="3">Carboxymuconolactone decarboxylase family protein</fullName>
    </recommendedName>
</protein>
<dbReference type="Gene3D" id="1.20.1290.10">
    <property type="entry name" value="AhpD-like"/>
    <property type="match status" value="1"/>
</dbReference>
<sequence>MPRIHPVNISQVPPDTKAAFEKHVKEYTARITNMKATLGHSLVAFEVYMQWYPLYEEVKKILGGRMAYLYAHAISHASNCPLCTTFFRKIIMDAGENPEELQLTPQEQLLLDFGSTIAQQTGQVPDELYRQIEQLYSKPQIVILVAFAGQMIATNIFNNVLEVEIDEYLYPYTSTLTRTV</sequence>
<proteinExistence type="predicted"/>
<dbReference type="Proteomes" id="UP000480178">
    <property type="component" value="Chromosome"/>
</dbReference>